<dbReference type="AlphaFoldDB" id="A0A426YG58"/>
<feature type="region of interest" description="Disordered" evidence="1">
    <location>
        <begin position="135"/>
        <end position="167"/>
    </location>
</feature>
<comment type="caution">
    <text evidence="2">The sequence shown here is derived from an EMBL/GenBank/DDBJ whole genome shotgun (WGS) entry which is preliminary data.</text>
</comment>
<accession>A0A426YG58</accession>
<dbReference type="EMBL" id="AMZH03012620">
    <property type="protein sequence ID" value="RRT50693.1"/>
    <property type="molecule type" value="Genomic_DNA"/>
</dbReference>
<evidence type="ECO:0000313" key="3">
    <source>
        <dbReference type="Proteomes" id="UP000287651"/>
    </source>
</evidence>
<name>A0A426YG58_ENSVE</name>
<evidence type="ECO:0000313" key="2">
    <source>
        <dbReference type="EMBL" id="RRT50693.1"/>
    </source>
</evidence>
<protein>
    <submittedName>
        <fullName evidence="2">Uncharacterized protein</fullName>
    </submittedName>
</protein>
<evidence type="ECO:0000256" key="1">
    <source>
        <dbReference type="SAM" id="MobiDB-lite"/>
    </source>
</evidence>
<sequence length="184" mass="20188">MAGGLAEETTRTRAFRDHGNGQICENWNPGKGFLRIFGEARRGGHSKCITTAAVLAIERFGPAFKEPSGQKPTQWLRLGFTDLLNAVFSIPVRVLKRFFVRTFTFTRVSCRLVESSRAMPTRAAWGTTTTTRVRIRLSGSNPPGDAVVDPRGTDPPANLSGSRGGPPSLYGRVRVRWLPSSTDL</sequence>
<gene>
    <name evidence="2" type="ORF">B296_00040806</name>
</gene>
<proteinExistence type="predicted"/>
<dbReference type="Proteomes" id="UP000287651">
    <property type="component" value="Unassembled WGS sequence"/>
</dbReference>
<organism evidence="2 3">
    <name type="scientific">Ensete ventricosum</name>
    <name type="common">Abyssinian banana</name>
    <name type="synonym">Musa ensete</name>
    <dbReference type="NCBI Taxonomy" id="4639"/>
    <lineage>
        <taxon>Eukaryota</taxon>
        <taxon>Viridiplantae</taxon>
        <taxon>Streptophyta</taxon>
        <taxon>Embryophyta</taxon>
        <taxon>Tracheophyta</taxon>
        <taxon>Spermatophyta</taxon>
        <taxon>Magnoliopsida</taxon>
        <taxon>Liliopsida</taxon>
        <taxon>Zingiberales</taxon>
        <taxon>Musaceae</taxon>
        <taxon>Ensete</taxon>
    </lineage>
</organism>
<reference evidence="2 3" key="1">
    <citation type="journal article" date="2014" name="Agronomy (Basel)">
        <title>A Draft Genome Sequence for Ensete ventricosum, the Drought-Tolerant Tree Against Hunger.</title>
        <authorList>
            <person name="Harrison J."/>
            <person name="Moore K.A."/>
            <person name="Paszkiewicz K."/>
            <person name="Jones T."/>
            <person name="Grant M."/>
            <person name="Ambacheew D."/>
            <person name="Muzemil S."/>
            <person name="Studholme D.J."/>
        </authorList>
    </citation>
    <scope>NUCLEOTIDE SEQUENCE [LARGE SCALE GENOMIC DNA]</scope>
</reference>